<evidence type="ECO:0000256" key="2">
    <source>
        <dbReference type="SAM" id="SignalP"/>
    </source>
</evidence>
<dbReference type="EMBL" id="SJPU01000002">
    <property type="protein sequence ID" value="TWU16012.1"/>
    <property type="molecule type" value="Genomic_DNA"/>
</dbReference>
<reference evidence="4 5" key="1">
    <citation type="journal article" date="2020" name="Antonie Van Leeuwenhoek">
        <title>Rhodopirellula heiligendammensis sp. nov., Rhodopirellula pilleata sp. nov., and Rhodopirellula solitaria sp. nov. isolated from natural or artificial marine surfaces in Northern Germany and California, USA, and emended description of the genus Rhodopirellula.</title>
        <authorList>
            <person name="Kallscheuer N."/>
            <person name="Wiegand S."/>
            <person name="Jogler M."/>
            <person name="Boedeker C."/>
            <person name="Peeters S.H."/>
            <person name="Rast P."/>
            <person name="Heuer A."/>
            <person name="Jetten M.S.M."/>
            <person name="Rohde M."/>
            <person name="Jogler C."/>
        </authorList>
    </citation>
    <scope>NUCLEOTIDE SEQUENCE [LARGE SCALE GENOMIC DNA]</scope>
    <source>
        <strain evidence="4 5">Poly21</strain>
    </source>
</reference>
<dbReference type="InterPro" id="IPR002372">
    <property type="entry name" value="PQQ_rpt_dom"/>
</dbReference>
<feature type="chain" id="PRO_5022794218" evidence="2">
    <location>
        <begin position="22"/>
        <end position="442"/>
    </location>
</feature>
<dbReference type="Proteomes" id="UP000319908">
    <property type="component" value="Unassembled WGS sequence"/>
</dbReference>
<protein>
    <submittedName>
        <fullName evidence="4">Outer membrane biogenesis protein BamB</fullName>
    </submittedName>
</protein>
<evidence type="ECO:0000313" key="5">
    <source>
        <dbReference type="Proteomes" id="UP000319908"/>
    </source>
</evidence>
<keyword evidence="2" id="KW-0732">Signal</keyword>
<dbReference type="OrthoDB" id="244732at2"/>
<evidence type="ECO:0000259" key="3">
    <source>
        <dbReference type="Pfam" id="PF13360"/>
    </source>
</evidence>
<dbReference type="SUPFAM" id="SSF50998">
    <property type="entry name" value="Quinoprotein alcohol dehydrogenase-like"/>
    <property type="match status" value="1"/>
</dbReference>
<feature type="domain" description="Pyrrolo-quinoline quinone repeat" evidence="3">
    <location>
        <begin position="110"/>
        <end position="363"/>
    </location>
</feature>
<dbReference type="Gene3D" id="2.130.10.10">
    <property type="entry name" value="YVTN repeat-like/Quinoprotein amine dehydrogenase"/>
    <property type="match status" value="1"/>
</dbReference>
<dbReference type="PANTHER" id="PTHR34512:SF30">
    <property type="entry name" value="OUTER MEMBRANE PROTEIN ASSEMBLY FACTOR BAMB"/>
    <property type="match status" value="1"/>
</dbReference>
<dbReference type="InterPro" id="IPR015943">
    <property type="entry name" value="WD40/YVTN_repeat-like_dom_sf"/>
</dbReference>
<dbReference type="Gene3D" id="2.40.10.480">
    <property type="match status" value="1"/>
</dbReference>
<dbReference type="Pfam" id="PF13360">
    <property type="entry name" value="PQQ_2"/>
    <property type="match status" value="1"/>
</dbReference>
<dbReference type="InterPro" id="IPR018391">
    <property type="entry name" value="PQQ_b-propeller_rpt"/>
</dbReference>
<organism evidence="4 5">
    <name type="scientific">Allorhodopirellula heiligendammensis</name>
    <dbReference type="NCBI Taxonomy" id="2714739"/>
    <lineage>
        <taxon>Bacteria</taxon>
        <taxon>Pseudomonadati</taxon>
        <taxon>Planctomycetota</taxon>
        <taxon>Planctomycetia</taxon>
        <taxon>Pirellulales</taxon>
        <taxon>Pirellulaceae</taxon>
        <taxon>Allorhodopirellula</taxon>
    </lineage>
</organism>
<sequence>MFKVSVPAVAAGLFLSTWIAAQSGVADDSSQAGNSASWPQWRGPSQQGVTDQPSLPTSWDEAAAKRVAIPGDGGSTPVIAGQTAYLTSGVDGKNTLIAIDINPDLAEPTIRWQVPLGEDRGNKHRKGSGSNPSAITDGKHVVAYFRSGDLACVNTDGKLVWQVNIQEKFGEDSLWWDLGSSPVKVGSMVVVAVMQTGPSYLAAFDIATGELKWKTDRLTDAPKEAAQSYSTPLEVEINGESAIATLGADHLTIHRSADGKELGRLGGFNPGGEEFFRSIASPVAEGNLIICPYSRGATLTAVDMQKVVAGEGQDAILWFRDDIGSDVPTPALRDGVVYMVSDVKHDKGTAYALSADTGETQWTVDLPRTRRSYSSSPLVAGNRMYVTSEDAITQVVEPLGADAKVIRTNEVADDEEYTVASLVPINGRLGLRTKNYFYLIGN</sequence>
<comment type="caution">
    <text evidence="4">The sequence shown here is derived from an EMBL/GenBank/DDBJ whole genome shotgun (WGS) entry which is preliminary data.</text>
</comment>
<dbReference type="InterPro" id="IPR011047">
    <property type="entry name" value="Quinoprotein_ADH-like_sf"/>
</dbReference>
<keyword evidence="5" id="KW-1185">Reference proteome</keyword>
<proteinExistence type="predicted"/>
<accession>A0A5C6BVU9</accession>
<name>A0A5C6BVU9_9BACT</name>
<feature type="region of interest" description="Disordered" evidence="1">
    <location>
        <begin position="28"/>
        <end position="57"/>
    </location>
</feature>
<evidence type="ECO:0000313" key="4">
    <source>
        <dbReference type="EMBL" id="TWU16012.1"/>
    </source>
</evidence>
<dbReference type="SMART" id="SM00564">
    <property type="entry name" value="PQQ"/>
    <property type="match status" value="4"/>
</dbReference>
<dbReference type="PANTHER" id="PTHR34512">
    <property type="entry name" value="CELL SURFACE PROTEIN"/>
    <property type="match status" value="1"/>
</dbReference>
<evidence type="ECO:0000256" key="1">
    <source>
        <dbReference type="SAM" id="MobiDB-lite"/>
    </source>
</evidence>
<dbReference type="AlphaFoldDB" id="A0A5C6BVU9"/>
<feature type="signal peptide" evidence="2">
    <location>
        <begin position="1"/>
        <end position="21"/>
    </location>
</feature>
<gene>
    <name evidence="4" type="ORF">Poly21_32170</name>
</gene>